<dbReference type="Gene3D" id="3.55.50.30">
    <property type="match status" value="1"/>
</dbReference>
<dbReference type="Pfam" id="PF04773">
    <property type="entry name" value="FecR"/>
    <property type="match status" value="1"/>
</dbReference>
<dbReference type="PANTHER" id="PTHR30273">
    <property type="entry name" value="PERIPLASMIC SIGNAL SENSOR AND SIGMA FACTOR ACTIVATOR FECR-RELATED"/>
    <property type="match status" value="1"/>
</dbReference>
<evidence type="ECO:0000313" key="4">
    <source>
        <dbReference type="EMBL" id="MBB4414381.1"/>
    </source>
</evidence>
<dbReference type="InterPro" id="IPR032623">
    <property type="entry name" value="FecR_N"/>
</dbReference>
<dbReference type="AlphaFoldDB" id="A0A7W6TKU4"/>
<name>A0A7W6TKU4_9HYPH</name>
<dbReference type="PANTHER" id="PTHR30273:SF2">
    <property type="entry name" value="PROTEIN FECR"/>
    <property type="match status" value="1"/>
</dbReference>
<dbReference type="GO" id="GO:0016989">
    <property type="term" value="F:sigma factor antagonist activity"/>
    <property type="evidence" value="ECO:0007669"/>
    <property type="project" value="TreeGrafter"/>
</dbReference>
<organism evidence="4 7">
    <name type="scientific">Aliirhizobium cellulosilyticum</name>
    <dbReference type="NCBI Taxonomy" id="393664"/>
    <lineage>
        <taxon>Bacteria</taxon>
        <taxon>Pseudomonadati</taxon>
        <taxon>Pseudomonadota</taxon>
        <taxon>Alphaproteobacteria</taxon>
        <taxon>Hyphomicrobiales</taxon>
        <taxon>Rhizobiaceae</taxon>
        <taxon>Aliirhizobium</taxon>
    </lineage>
</organism>
<dbReference type="EMBL" id="JACIHM010000009">
    <property type="protein sequence ID" value="MBB4448997.1"/>
    <property type="molecule type" value="Genomic_DNA"/>
</dbReference>
<dbReference type="Proteomes" id="UP000520770">
    <property type="component" value="Unassembled WGS sequence"/>
</dbReference>
<keyword evidence="4" id="KW-0472">Membrane</keyword>
<gene>
    <name evidence="4" type="ORF">GGE31_004923</name>
    <name evidence="3" type="ORF">GGE33_004821</name>
    <name evidence="5" type="ORF">GGE35_004847</name>
</gene>
<dbReference type="EMBL" id="JACIGY010000009">
    <property type="protein sequence ID" value="MBB4414381.1"/>
    <property type="molecule type" value="Genomic_DNA"/>
</dbReference>
<feature type="domain" description="FecR N-terminal" evidence="2">
    <location>
        <begin position="19"/>
        <end position="59"/>
    </location>
</feature>
<evidence type="ECO:0000313" key="6">
    <source>
        <dbReference type="Proteomes" id="UP000520770"/>
    </source>
</evidence>
<reference evidence="6 7" key="1">
    <citation type="submission" date="2020-08" db="EMBL/GenBank/DDBJ databases">
        <title>Genomic Encyclopedia of Type Strains, Phase IV (KMG-V): Genome sequencing to study the core and pangenomes of soil and plant-associated prokaryotes.</title>
        <authorList>
            <person name="Whitman W."/>
        </authorList>
    </citation>
    <scope>NUCLEOTIDE SEQUENCE [LARGE SCALE GENOMIC DNA]</scope>
    <source>
        <strain evidence="4 7">SEMIA 444</strain>
        <strain evidence="3 6">SEMIA 448</strain>
        <strain evidence="5 8">SEMIA 452</strain>
    </source>
</reference>
<dbReference type="RefSeq" id="WP_183828682.1">
    <property type="nucleotide sequence ID" value="NZ_JACIGW010000008.1"/>
</dbReference>
<evidence type="ECO:0000313" key="8">
    <source>
        <dbReference type="Proteomes" id="UP000576087"/>
    </source>
</evidence>
<dbReference type="PIRSF" id="PIRSF018266">
    <property type="entry name" value="FecR"/>
    <property type="match status" value="1"/>
</dbReference>
<evidence type="ECO:0000313" key="3">
    <source>
        <dbReference type="EMBL" id="MBB4351043.1"/>
    </source>
</evidence>
<dbReference type="Gene3D" id="2.60.120.1440">
    <property type="match status" value="1"/>
</dbReference>
<feature type="domain" description="FecR protein" evidence="1">
    <location>
        <begin position="123"/>
        <end position="214"/>
    </location>
</feature>
<dbReference type="Pfam" id="PF16220">
    <property type="entry name" value="DUF4880"/>
    <property type="match status" value="1"/>
</dbReference>
<keyword evidence="7" id="KW-1185">Reference proteome</keyword>
<comment type="caution">
    <text evidence="4">The sequence shown here is derived from an EMBL/GenBank/DDBJ whole genome shotgun (WGS) entry which is preliminary data.</text>
</comment>
<accession>A0A7W6TKU4</accession>
<dbReference type="InterPro" id="IPR012373">
    <property type="entry name" value="Ferrdict_sens_TM"/>
</dbReference>
<evidence type="ECO:0000313" key="7">
    <source>
        <dbReference type="Proteomes" id="UP000524535"/>
    </source>
</evidence>
<evidence type="ECO:0000259" key="1">
    <source>
        <dbReference type="Pfam" id="PF04773"/>
    </source>
</evidence>
<keyword evidence="4" id="KW-0812">Transmembrane</keyword>
<dbReference type="EMBL" id="JACIGW010000008">
    <property type="protein sequence ID" value="MBB4351043.1"/>
    <property type="molecule type" value="Genomic_DNA"/>
</dbReference>
<dbReference type="InterPro" id="IPR006860">
    <property type="entry name" value="FecR"/>
</dbReference>
<protein>
    <submittedName>
        <fullName evidence="4">Transmembrane sensor</fullName>
    </submittedName>
</protein>
<evidence type="ECO:0000313" key="5">
    <source>
        <dbReference type="EMBL" id="MBB4448997.1"/>
    </source>
</evidence>
<sequence length="328" mass="35785">MAGRKTDEGVGTRSTRSADEALDWFMRLQDDHASETLLSFEAWERTSPENARAYADLLRMTSMPSLYRATVADRARLVRSVQPTSARRKFSGWKAGLTVATTLMAGIVWVELPSILVDWRADYISAVGQRHTVTLPDGSKVELNTSSAIAIDFAGGKRRVSLLKGDAFFDVTHDPAHPFVVAGRFADVEVKGTAFGVATTGPADTVVLERGHVEVRSTATAHGTADLQPDQMVTATERGLSEVTPTDPYQSLAWRDGRVVFHDRPFDRALADLKRYYDGQVFVATGRFANTLVSGNYRTDDPDAAIRTLATSAGAQITRLPGGILILR</sequence>
<evidence type="ECO:0000259" key="2">
    <source>
        <dbReference type="Pfam" id="PF16220"/>
    </source>
</evidence>
<proteinExistence type="predicted"/>
<dbReference type="Proteomes" id="UP000524535">
    <property type="component" value="Unassembled WGS sequence"/>
</dbReference>
<dbReference type="Proteomes" id="UP000576087">
    <property type="component" value="Unassembled WGS sequence"/>
</dbReference>